<dbReference type="Proteomes" id="UP001159428">
    <property type="component" value="Unassembled WGS sequence"/>
</dbReference>
<name>A0AAU9VKT0_9CNID</name>
<keyword evidence="4" id="KW-1185">Reference proteome</keyword>
<sequence length="719" mass="81188">MAEPSTTVIEDVNKAMIRANSGKDKNETALLMMSPSMNWAEFLTPAPMSIALLGQLMLIAGEKDFSLESQKPKDGFQFIQHPRSFRACLVQVSNAGWRAFNEAHKNMDIIRLYSAKVPGQVKKVVRTLVSGSKEDVKDILPIELRKIEKNASESLELAKAVERKFENVMHLTGELLEVSSAAKGHFQKTQEELQMRREIALTKEKSVREEIERAKEEQDKLAKQVKEAKALWEKALDSMPSGWDLVGMQFVEGITKVFTSAVETAISAVATRGMNSSSAPSDADPNLRVDPNEKQGAKRDSKLPMQALVKAELMKVFSAKLVEVLATFQDKSNGGEPAKDIKKTRLEMESLQKDWSTKQESKDDQEGLKLLSRGLEICMEAEKELEDLNLSNDKMKKIAKRASKLKDDIFKFCTKVQTKVQTNPFYTKPPRQARNMADPANSASSSAANMAVESARFKIAETRGLLEKQQMLYDEGNKQLKESNKELSKVLQSLVEFSPEKIANFDQIRETLIKGIKALASVRERWQKLVEFFQCITNIIKVCQKESLTSFVEYSKVAQERRLTKGYTDTDFMRDLIYEQVSQANKTSYVVWSISNTYVEVSRNHLMSRLASLGHLIGLDPEKDRATIEAKRTELLEGSQEAERAIMQLVSEAQNTFHEKVGERIKQFEEEMEKLLPPEDPARIKEINDSVANAVKEADEELSADCFQDWQTCAENCVQ</sequence>
<dbReference type="EMBL" id="CALNXJ010000001">
    <property type="protein sequence ID" value="CAH3031701.1"/>
    <property type="molecule type" value="Genomic_DNA"/>
</dbReference>
<organism evidence="3 4">
    <name type="scientific">Pocillopora meandrina</name>
    <dbReference type="NCBI Taxonomy" id="46732"/>
    <lineage>
        <taxon>Eukaryota</taxon>
        <taxon>Metazoa</taxon>
        <taxon>Cnidaria</taxon>
        <taxon>Anthozoa</taxon>
        <taxon>Hexacorallia</taxon>
        <taxon>Scleractinia</taxon>
        <taxon>Astrocoeniina</taxon>
        <taxon>Pocilloporidae</taxon>
        <taxon>Pocillopora</taxon>
    </lineage>
</organism>
<dbReference type="PANTHER" id="PTHR33488">
    <property type="entry name" value="ZGC:162509"/>
    <property type="match status" value="1"/>
</dbReference>
<proteinExistence type="predicted"/>
<dbReference type="PANTHER" id="PTHR33488:SF2">
    <property type="entry name" value="EARLY ENDOSOME ANTIGEN 1-LIKE"/>
    <property type="match status" value="1"/>
</dbReference>
<evidence type="ECO:0000313" key="4">
    <source>
        <dbReference type="Proteomes" id="UP001159428"/>
    </source>
</evidence>
<protein>
    <submittedName>
        <fullName evidence="3">Uncharacterized protein</fullName>
    </submittedName>
</protein>
<accession>A0AAU9VKT0</accession>
<evidence type="ECO:0000256" key="1">
    <source>
        <dbReference type="SAM" id="Coils"/>
    </source>
</evidence>
<comment type="caution">
    <text evidence="3">The sequence shown here is derived from an EMBL/GenBank/DDBJ whole genome shotgun (WGS) entry which is preliminary data.</text>
</comment>
<dbReference type="AlphaFoldDB" id="A0AAU9VKT0"/>
<gene>
    <name evidence="3" type="ORF">PMEA_00000475</name>
</gene>
<feature type="coiled-coil region" evidence="1">
    <location>
        <begin position="197"/>
        <end position="231"/>
    </location>
</feature>
<evidence type="ECO:0000313" key="3">
    <source>
        <dbReference type="EMBL" id="CAH3031701.1"/>
    </source>
</evidence>
<keyword evidence="1" id="KW-0175">Coiled coil</keyword>
<evidence type="ECO:0000256" key="2">
    <source>
        <dbReference type="SAM" id="MobiDB-lite"/>
    </source>
</evidence>
<reference evidence="3 4" key="1">
    <citation type="submission" date="2022-05" db="EMBL/GenBank/DDBJ databases">
        <authorList>
            <consortium name="Genoscope - CEA"/>
            <person name="William W."/>
        </authorList>
    </citation>
    <scope>NUCLEOTIDE SEQUENCE [LARGE SCALE GENOMIC DNA]</scope>
</reference>
<feature type="compositionally biased region" description="Basic and acidic residues" evidence="2">
    <location>
        <begin position="285"/>
        <end position="301"/>
    </location>
</feature>
<feature type="region of interest" description="Disordered" evidence="2">
    <location>
        <begin position="272"/>
        <end position="301"/>
    </location>
</feature>